<dbReference type="EMBL" id="JACLQD010000001">
    <property type="protein sequence ID" value="MBC2834707.1"/>
    <property type="molecule type" value="Genomic_DNA"/>
</dbReference>
<dbReference type="RefSeq" id="WP_185796281.1">
    <property type="nucleotide sequence ID" value="NZ_JACLQD010000001.1"/>
</dbReference>
<proteinExistence type="predicted"/>
<keyword evidence="2" id="KW-1185">Reference proteome</keyword>
<dbReference type="AlphaFoldDB" id="A0A842I5R1"/>
<dbReference type="Proteomes" id="UP000555411">
    <property type="component" value="Unassembled WGS sequence"/>
</dbReference>
<comment type="caution">
    <text evidence="1">The sequence shown here is derived from an EMBL/GenBank/DDBJ whole genome shotgun (WGS) entry which is preliminary data.</text>
</comment>
<accession>A0A842I5R1</accession>
<gene>
    <name evidence="1" type="ORF">H7F16_04265</name>
</gene>
<protein>
    <submittedName>
        <fullName evidence="1">Uncharacterized protein</fullName>
    </submittedName>
</protein>
<name>A0A842I5R1_9RHOB</name>
<organism evidence="1 2">
    <name type="scientific">Paragemmobacter straminiformis</name>
    <dbReference type="NCBI Taxonomy" id="2045119"/>
    <lineage>
        <taxon>Bacteria</taxon>
        <taxon>Pseudomonadati</taxon>
        <taxon>Pseudomonadota</taxon>
        <taxon>Alphaproteobacteria</taxon>
        <taxon>Rhodobacterales</taxon>
        <taxon>Paracoccaceae</taxon>
        <taxon>Paragemmobacter</taxon>
    </lineage>
</organism>
<reference evidence="1 2" key="1">
    <citation type="journal article" date="2017" name="Int. J. Syst. Evol. Microbiol.">
        <title>Gemmobacter straminiformis sp. nov., isolated from an artificial fountain.</title>
        <authorList>
            <person name="Kang J.Y."/>
            <person name="Kim M.J."/>
            <person name="Chun J."/>
            <person name="Son K.P."/>
            <person name="Jahng K.Y."/>
        </authorList>
    </citation>
    <scope>NUCLEOTIDE SEQUENCE [LARGE SCALE GENOMIC DNA]</scope>
    <source>
        <strain evidence="1 2">CAM-8</strain>
    </source>
</reference>
<evidence type="ECO:0000313" key="1">
    <source>
        <dbReference type="EMBL" id="MBC2834707.1"/>
    </source>
</evidence>
<evidence type="ECO:0000313" key="2">
    <source>
        <dbReference type="Proteomes" id="UP000555411"/>
    </source>
</evidence>
<sequence>MAGMLVLAAPLAALPPAGRGPVLVLLPPWADAVALVGAAGGRLVGPERAAFAVLAQGEAADFPERLRAGGAWAVADGTGLARMCGAQDE</sequence>